<proteinExistence type="predicted"/>
<organism evidence="2 3">
    <name type="scientific">Luteibacter yeojuensis</name>
    <dbReference type="NCBI Taxonomy" id="345309"/>
    <lineage>
        <taxon>Bacteria</taxon>
        <taxon>Pseudomonadati</taxon>
        <taxon>Pseudomonadota</taxon>
        <taxon>Gammaproteobacteria</taxon>
        <taxon>Lysobacterales</taxon>
        <taxon>Rhodanobacteraceae</taxon>
        <taxon>Luteibacter</taxon>
    </lineage>
</organism>
<evidence type="ECO:0000313" key="2">
    <source>
        <dbReference type="EMBL" id="NID15402.1"/>
    </source>
</evidence>
<name>A0A7X5QU97_9GAMM</name>
<keyword evidence="3" id="KW-1185">Reference proteome</keyword>
<dbReference type="RefSeq" id="WP_166699149.1">
    <property type="nucleotide sequence ID" value="NZ_JAAQTL010000001.1"/>
</dbReference>
<feature type="region of interest" description="Disordered" evidence="1">
    <location>
        <begin position="51"/>
        <end position="72"/>
    </location>
</feature>
<dbReference type="Proteomes" id="UP000518878">
    <property type="component" value="Unassembled WGS sequence"/>
</dbReference>
<reference evidence="2 3" key="1">
    <citation type="journal article" date="2006" name="Int. J. Syst. Evol. Microbiol.">
        <title>Dyella yeojuensis sp. nov., isolated from greenhouse soil in Korea.</title>
        <authorList>
            <person name="Kim B.Y."/>
            <person name="Weon H.Y."/>
            <person name="Lee K.H."/>
            <person name="Seok S.J."/>
            <person name="Kwon S.W."/>
            <person name="Go S.J."/>
            <person name="Stackebrandt E."/>
        </authorList>
    </citation>
    <scope>NUCLEOTIDE SEQUENCE [LARGE SCALE GENOMIC DNA]</scope>
    <source>
        <strain evidence="2 3">DSM 17673</strain>
    </source>
</reference>
<gene>
    <name evidence="2" type="ORF">HBF32_07995</name>
</gene>
<protein>
    <submittedName>
        <fullName evidence="2">Uncharacterized protein</fullName>
    </submittedName>
</protein>
<evidence type="ECO:0000256" key="1">
    <source>
        <dbReference type="SAM" id="MobiDB-lite"/>
    </source>
</evidence>
<comment type="caution">
    <text evidence="2">The sequence shown here is derived from an EMBL/GenBank/DDBJ whole genome shotgun (WGS) entry which is preliminary data.</text>
</comment>
<evidence type="ECO:0000313" key="3">
    <source>
        <dbReference type="Proteomes" id="UP000518878"/>
    </source>
</evidence>
<accession>A0A7X5QU97</accession>
<sequence>MTIHFATRASLRLNAVRSLIDASHEAGQAYVEMAKACERAARELNKAAGDFRRAARQQKKTGVAGATNDTKN</sequence>
<dbReference type="AlphaFoldDB" id="A0A7X5QU97"/>
<dbReference type="EMBL" id="JAAQTL010000001">
    <property type="protein sequence ID" value="NID15402.1"/>
    <property type="molecule type" value="Genomic_DNA"/>
</dbReference>